<proteinExistence type="predicted"/>
<dbReference type="Proteomes" id="UP000186817">
    <property type="component" value="Unassembled WGS sequence"/>
</dbReference>
<accession>A0A1Q9D448</accession>
<comment type="caution">
    <text evidence="1">The sequence shown here is derived from an EMBL/GenBank/DDBJ whole genome shotgun (WGS) entry which is preliminary data.</text>
</comment>
<keyword evidence="2" id="KW-1185">Reference proteome</keyword>
<dbReference type="EMBL" id="LSRX01000735">
    <property type="protein sequence ID" value="OLP89949.1"/>
    <property type="molecule type" value="Genomic_DNA"/>
</dbReference>
<name>A0A1Q9D448_SYMMI</name>
<reference evidence="1 2" key="1">
    <citation type="submission" date="2016-02" db="EMBL/GenBank/DDBJ databases">
        <title>Genome analysis of coral dinoflagellate symbionts highlights evolutionary adaptations to a symbiotic lifestyle.</title>
        <authorList>
            <person name="Aranda M."/>
            <person name="Li Y."/>
            <person name="Liew Y.J."/>
            <person name="Baumgarten S."/>
            <person name="Simakov O."/>
            <person name="Wilson M."/>
            <person name="Piel J."/>
            <person name="Ashoor H."/>
            <person name="Bougouffa S."/>
            <person name="Bajic V.B."/>
            <person name="Ryu T."/>
            <person name="Ravasi T."/>
            <person name="Bayer T."/>
            <person name="Micklem G."/>
            <person name="Kim H."/>
            <person name="Bhak J."/>
            <person name="Lajeunesse T.C."/>
            <person name="Voolstra C.R."/>
        </authorList>
    </citation>
    <scope>NUCLEOTIDE SEQUENCE [LARGE SCALE GENOMIC DNA]</scope>
    <source>
        <strain evidence="1 2">CCMP2467</strain>
    </source>
</reference>
<protein>
    <submittedName>
        <fullName evidence="1">Uncharacterized protein</fullName>
    </submittedName>
</protein>
<evidence type="ECO:0000313" key="2">
    <source>
        <dbReference type="Proteomes" id="UP000186817"/>
    </source>
</evidence>
<evidence type="ECO:0000313" key="1">
    <source>
        <dbReference type="EMBL" id="OLP89949.1"/>
    </source>
</evidence>
<dbReference type="AlphaFoldDB" id="A0A1Q9D448"/>
<organism evidence="1 2">
    <name type="scientific">Symbiodinium microadriaticum</name>
    <name type="common">Dinoflagellate</name>
    <name type="synonym">Zooxanthella microadriatica</name>
    <dbReference type="NCBI Taxonomy" id="2951"/>
    <lineage>
        <taxon>Eukaryota</taxon>
        <taxon>Sar</taxon>
        <taxon>Alveolata</taxon>
        <taxon>Dinophyceae</taxon>
        <taxon>Suessiales</taxon>
        <taxon>Symbiodiniaceae</taxon>
        <taxon>Symbiodinium</taxon>
    </lineage>
</organism>
<sequence length="142" mass="15962">MLLTRQPVKTRRGTAQAATADWLLQEASSPPGLPTPPLSKSLLREVEKLFGRVEKEVLRWAKKGAGPYFFELLVAKWPLWSMLNRAGRRLLRLLAIDCPFSPGPISWRRNLDDAITPKATFCPACVCPVQAEWASEARYVSE</sequence>
<gene>
    <name evidence="1" type="ORF">AK812_SmicGene28537</name>
</gene>